<organism evidence="4 5">
    <name type="scientific">Leptotrombidium deliense</name>
    <dbReference type="NCBI Taxonomy" id="299467"/>
    <lineage>
        <taxon>Eukaryota</taxon>
        <taxon>Metazoa</taxon>
        <taxon>Ecdysozoa</taxon>
        <taxon>Arthropoda</taxon>
        <taxon>Chelicerata</taxon>
        <taxon>Arachnida</taxon>
        <taxon>Acari</taxon>
        <taxon>Acariformes</taxon>
        <taxon>Trombidiformes</taxon>
        <taxon>Prostigmata</taxon>
        <taxon>Anystina</taxon>
        <taxon>Parasitengona</taxon>
        <taxon>Trombiculoidea</taxon>
        <taxon>Trombiculidae</taxon>
        <taxon>Leptotrombidium</taxon>
    </lineage>
</organism>
<dbReference type="Gene3D" id="2.30.29.30">
    <property type="entry name" value="Pleckstrin-homology domain (PH domain)/Phosphotyrosine-binding domain (PTB)"/>
    <property type="match status" value="1"/>
</dbReference>
<dbReference type="PANTHER" id="PTHR11232">
    <property type="entry name" value="PHOSPHOTYROSINE INTERACTION DOMAIN-CONTAINING FAMILY MEMBER"/>
    <property type="match status" value="1"/>
</dbReference>
<reference evidence="4 5" key="1">
    <citation type="journal article" date="2018" name="Gigascience">
        <title>Genomes of trombidid mites reveal novel predicted allergens and laterally-transferred genes associated with secondary metabolism.</title>
        <authorList>
            <person name="Dong X."/>
            <person name="Chaisiri K."/>
            <person name="Xia D."/>
            <person name="Armstrong S.D."/>
            <person name="Fang Y."/>
            <person name="Donnelly M.J."/>
            <person name="Kadowaki T."/>
            <person name="McGarry J.W."/>
            <person name="Darby A.C."/>
            <person name="Makepeace B.L."/>
        </authorList>
    </citation>
    <scope>NUCLEOTIDE SEQUENCE [LARGE SCALE GENOMIC DNA]</scope>
    <source>
        <strain evidence="4">UoL-UT</strain>
    </source>
</reference>
<dbReference type="Proteomes" id="UP000288716">
    <property type="component" value="Unassembled WGS sequence"/>
</dbReference>
<feature type="compositionally biased region" description="Polar residues" evidence="2">
    <location>
        <begin position="299"/>
        <end position="321"/>
    </location>
</feature>
<dbReference type="STRING" id="299467.A0A443SQP5"/>
<keyword evidence="1" id="KW-0175">Coiled coil</keyword>
<dbReference type="Pfam" id="PF14719">
    <property type="entry name" value="PID_2"/>
    <property type="match status" value="1"/>
</dbReference>
<gene>
    <name evidence="4" type="ORF">B4U80_04073</name>
</gene>
<dbReference type="AlphaFoldDB" id="A0A443SQP5"/>
<dbReference type="InterPro" id="IPR011993">
    <property type="entry name" value="PH-like_dom_sf"/>
</dbReference>
<dbReference type="PANTHER" id="PTHR11232:SF2">
    <property type="entry name" value="FI05246P"/>
    <property type="match status" value="1"/>
</dbReference>
<comment type="caution">
    <text evidence="4">The sequence shown here is derived from an EMBL/GenBank/DDBJ whole genome shotgun (WGS) entry which is preliminary data.</text>
</comment>
<feature type="domain" description="PID" evidence="3">
    <location>
        <begin position="13"/>
        <end position="153"/>
    </location>
</feature>
<dbReference type="VEuPathDB" id="VectorBase:LDEU002217"/>
<dbReference type="SUPFAM" id="SSF50729">
    <property type="entry name" value="PH domain-like"/>
    <property type="match status" value="1"/>
</dbReference>
<dbReference type="SMART" id="SM00462">
    <property type="entry name" value="PTB"/>
    <property type="match status" value="1"/>
</dbReference>
<evidence type="ECO:0000313" key="5">
    <source>
        <dbReference type="Proteomes" id="UP000288716"/>
    </source>
</evidence>
<feature type="region of interest" description="Disordered" evidence="2">
    <location>
        <begin position="288"/>
        <end position="321"/>
    </location>
</feature>
<dbReference type="InterPro" id="IPR051133">
    <property type="entry name" value="Adapter_Engulfment-Domain"/>
</dbReference>
<evidence type="ECO:0000256" key="2">
    <source>
        <dbReference type="SAM" id="MobiDB-lite"/>
    </source>
</evidence>
<keyword evidence="5" id="KW-1185">Reference proteome</keyword>
<name>A0A443SQP5_9ACAR</name>
<feature type="compositionally biased region" description="Acidic residues" evidence="2">
    <location>
        <begin position="288"/>
        <end position="298"/>
    </location>
</feature>
<sequence length="321" mass="36301">MKFWNKKTLKITDYDPVYKVVYLGNVLTPWAKGEGVIDKPMATLWKNYVSNVKHEINMKVTICNSGLKAITREHGLTEYWANRITYCGTHPNYPKVFCWIYRHEGRKMKQELRCHAVLCEKESKVQQMADELNERLINALQEYRREKKVRQNARLSLANSCQEIPVIPLRKQLLIKGLANFRPPLERSKSAPKLTSIEEIVEESSQVNDSEEEEEFIHQCDSISSEGQESSSDIIADDFDSISEQLGAINVNCVSNACVAEDTFCDSNCVENVPNPNKKATVLKCIDESVDGEDEDNISNESGYSETGDTASSVKSSNESS</sequence>
<accession>A0A443SQP5</accession>
<evidence type="ECO:0000256" key="1">
    <source>
        <dbReference type="SAM" id="Coils"/>
    </source>
</evidence>
<feature type="coiled-coil region" evidence="1">
    <location>
        <begin position="122"/>
        <end position="153"/>
    </location>
</feature>
<proteinExistence type="predicted"/>
<evidence type="ECO:0000259" key="3">
    <source>
        <dbReference type="SMART" id="SM00462"/>
    </source>
</evidence>
<dbReference type="CDD" id="cd01214">
    <property type="entry name" value="PTB_FAM43A"/>
    <property type="match status" value="1"/>
</dbReference>
<dbReference type="InterPro" id="IPR033930">
    <property type="entry name" value="FAM43A/B_PTB"/>
</dbReference>
<dbReference type="EMBL" id="NCKV01000751">
    <property type="protein sequence ID" value="RWS29823.1"/>
    <property type="molecule type" value="Genomic_DNA"/>
</dbReference>
<protein>
    <submittedName>
        <fullName evidence="4">Protein FAM43A-like protein</fullName>
    </submittedName>
</protein>
<dbReference type="InterPro" id="IPR006020">
    <property type="entry name" value="PTB/PI_dom"/>
</dbReference>
<evidence type="ECO:0000313" key="4">
    <source>
        <dbReference type="EMBL" id="RWS29823.1"/>
    </source>
</evidence>
<dbReference type="OrthoDB" id="5962185at2759"/>